<dbReference type="PANTHER" id="PTHR11240:SF22">
    <property type="entry name" value="RIBONUCLEASE T2"/>
    <property type="match status" value="1"/>
</dbReference>
<protein>
    <submittedName>
        <fullName evidence="5">Ribonuclease I</fullName>
        <ecNumber evidence="5">3.1.27.6</ecNumber>
    </submittedName>
</protein>
<dbReference type="RefSeq" id="WP_084193399.1">
    <property type="nucleotide sequence ID" value="NZ_FQXZ01000035.1"/>
</dbReference>
<evidence type="ECO:0000313" key="5">
    <source>
        <dbReference type="EMBL" id="SHI26111.1"/>
    </source>
</evidence>
<keyword evidence="5" id="KW-0378">Hydrolase</keyword>
<dbReference type="InterPro" id="IPR018188">
    <property type="entry name" value="RNase_T2_His_AS_1"/>
</dbReference>
<evidence type="ECO:0000256" key="1">
    <source>
        <dbReference type="ARBA" id="ARBA00007469"/>
    </source>
</evidence>
<dbReference type="Gene3D" id="3.90.730.10">
    <property type="entry name" value="Ribonuclease T2-like"/>
    <property type="match status" value="1"/>
</dbReference>
<dbReference type="EC" id="3.1.27.6" evidence="5"/>
<dbReference type="STRING" id="1216006.VA7868_03020"/>
<gene>
    <name evidence="5" type="primary">rna</name>
    <name evidence="5" type="ORF">VA7868_03020</name>
</gene>
<dbReference type="Proteomes" id="UP000184608">
    <property type="component" value="Unassembled WGS sequence"/>
</dbReference>
<keyword evidence="4" id="KW-0732">Signal</keyword>
<proteinExistence type="inferred from homology"/>
<dbReference type="GO" id="GO:0006401">
    <property type="term" value="P:RNA catabolic process"/>
    <property type="evidence" value="ECO:0007669"/>
    <property type="project" value="UniProtKB-ARBA"/>
</dbReference>
<feature type="compositionally biased region" description="Low complexity" evidence="3">
    <location>
        <begin position="100"/>
        <end position="116"/>
    </location>
</feature>
<keyword evidence="6" id="KW-1185">Reference proteome</keyword>
<accession>A0A1M5ZPI9</accession>
<comment type="similarity">
    <text evidence="1 2">Belongs to the RNase T2 family.</text>
</comment>
<dbReference type="SUPFAM" id="SSF55895">
    <property type="entry name" value="Ribonuclease Rh-like"/>
    <property type="match status" value="1"/>
</dbReference>
<sequence>MKLKTLLAVFSALTLFFGVVGQCSAVAFSGTFYASQACPAYQSKNKKTNPGNIYLVSGQSYQIQEANKSNATWYRVVVENANPQLRWVSVSCGEVKDGDSSSSGSSDSSGSSGSGSCSTAGQEDSYVFALSWQPAFCETHTSKPECKVTDSSAYQAGNFTLHGLWPNKASCGTSYGFCGSYSHSVSPFCSYDAVPMSSSTLALLGQYMPSAAYGSCLQRHEWYKHGTCQTQRNADEYFKTAIRLQKEFNQNVAYFMRDHLGESVSTQDFFDVVDQAFFDGAHKRLQISCKNSKLVDVYINLPKQLDENASLESLMMDADPKFSNKCGSSFTVDEIGF</sequence>
<dbReference type="OrthoDB" id="4720638at2"/>
<evidence type="ECO:0000256" key="4">
    <source>
        <dbReference type="SAM" id="SignalP"/>
    </source>
</evidence>
<dbReference type="GO" id="GO:0033897">
    <property type="term" value="F:ribonuclease T2 activity"/>
    <property type="evidence" value="ECO:0007669"/>
    <property type="project" value="InterPro"/>
</dbReference>
<feature type="chain" id="PRO_5012319241" evidence="4">
    <location>
        <begin position="26"/>
        <end position="337"/>
    </location>
</feature>
<evidence type="ECO:0000313" key="6">
    <source>
        <dbReference type="Proteomes" id="UP000184608"/>
    </source>
</evidence>
<dbReference type="InterPro" id="IPR033130">
    <property type="entry name" value="RNase_T2_His_AS_2"/>
</dbReference>
<dbReference type="InterPro" id="IPR001568">
    <property type="entry name" value="RNase_T2-like"/>
</dbReference>
<dbReference type="PROSITE" id="PS00531">
    <property type="entry name" value="RNASE_T2_2"/>
    <property type="match status" value="1"/>
</dbReference>
<feature type="signal peptide" evidence="4">
    <location>
        <begin position="1"/>
        <end position="25"/>
    </location>
</feature>
<dbReference type="PANTHER" id="PTHR11240">
    <property type="entry name" value="RIBONUCLEASE T2"/>
    <property type="match status" value="1"/>
</dbReference>
<evidence type="ECO:0000256" key="3">
    <source>
        <dbReference type="SAM" id="MobiDB-lite"/>
    </source>
</evidence>
<dbReference type="GO" id="GO:0016787">
    <property type="term" value="F:hydrolase activity"/>
    <property type="evidence" value="ECO:0007669"/>
    <property type="project" value="UniProtKB-KW"/>
</dbReference>
<feature type="region of interest" description="Disordered" evidence="3">
    <location>
        <begin position="98"/>
        <end position="117"/>
    </location>
</feature>
<dbReference type="GO" id="GO:0003723">
    <property type="term" value="F:RNA binding"/>
    <property type="evidence" value="ECO:0007669"/>
    <property type="project" value="InterPro"/>
</dbReference>
<dbReference type="PROSITE" id="PS00530">
    <property type="entry name" value="RNASE_T2_1"/>
    <property type="match status" value="1"/>
</dbReference>
<dbReference type="Pfam" id="PF00445">
    <property type="entry name" value="Ribonuclease_T2"/>
    <property type="match status" value="1"/>
</dbReference>
<evidence type="ECO:0000256" key="2">
    <source>
        <dbReference type="RuleBase" id="RU004328"/>
    </source>
</evidence>
<dbReference type="InterPro" id="IPR036430">
    <property type="entry name" value="RNase_T2-like_sf"/>
</dbReference>
<reference evidence="5 6" key="1">
    <citation type="submission" date="2016-11" db="EMBL/GenBank/DDBJ databases">
        <authorList>
            <person name="Jaros S."/>
            <person name="Januszkiewicz K."/>
            <person name="Wedrychowicz H."/>
        </authorList>
    </citation>
    <scope>NUCLEOTIDE SEQUENCE [LARGE SCALE GENOMIC DNA]</scope>
    <source>
        <strain evidence="5 6">CECT 7868</strain>
    </source>
</reference>
<dbReference type="EMBL" id="FQXZ01000035">
    <property type="protein sequence ID" value="SHI26111.1"/>
    <property type="molecule type" value="Genomic_DNA"/>
</dbReference>
<dbReference type="AlphaFoldDB" id="A0A1M5ZPI9"/>
<name>A0A1M5ZPI9_9VIBR</name>
<organism evidence="5 6">
    <name type="scientific">Vibrio aerogenes CECT 7868</name>
    <dbReference type="NCBI Taxonomy" id="1216006"/>
    <lineage>
        <taxon>Bacteria</taxon>
        <taxon>Pseudomonadati</taxon>
        <taxon>Pseudomonadota</taxon>
        <taxon>Gammaproteobacteria</taxon>
        <taxon>Vibrionales</taxon>
        <taxon>Vibrionaceae</taxon>
        <taxon>Vibrio</taxon>
    </lineage>
</organism>